<evidence type="ECO:0000313" key="3">
    <source>
        <dbReference type="EMBL" id="CAK57696.1"/>
    </source>
</evidence>
<dbReference type="GO" id="GO:0008017">
    <property type="term" value="F:microtubule binding"/>
    <property type="evidence" value="ECO:0000318"/>
    <property type="project" value="GO_Central"/>
</dbReference>
<dbReference type="PANTHER" id="PTHR47969:SF29">
    <property type="entry name" value="KINESIN-LIKE PROTEIN"/>
    <property type="match status" value="1"/>
</dbReference>
<evidence type="ECO:0000259" key="2">
    <source>
        <dbReference type="PROSITE" id="PS50067"/>
    </source>
</evidence>
<dbReference type="RefSeq" id="XP_001425094.1">
    <property type="nucleotide sequence ID" value="XM_001425057.2"/>
</dbReference>
<dbReference type="AlphaFoldDB" id="A0BGM9"/>
<dbReference type="PANTHER" id="PTHR47969">
    <property type="entry name" value="CHROMOSOME-ASSOCIATED KINESIN KIF4A-RELATED"/>
    <property type="match status" value="1"/>
</dbReference>
<dbReference type="SMART" id="SM00129">
    <property type="entry name" value="KISc"/>
    <property type="match status" value="1"/>
</dbReference>
<dbReference type="PROSITE" id="PS50067">
    <property type="entry name" value="KINESIN_MOTOR_2"/>
    <property type="match status" value="1"/>
</dbReference>
<dbReference type="GO" id="GO:0005634">
    <property type="term" value="C:nucleus"/>
    <property type="evidence" value="ECO:0000318"/>
    <property type="project" value="GO_Central"/>
</dbReference>
<dbReference type="GO" id="GO:1990023">
    <property type="term" value="C:mitotic spindle midzone"/>
    <property type="evidence" value="ECO:0000318"/>
    <property type="project" value="GO_Central"/>
</dbReference>
<dbReference type="HOGENOM" id="CLU_415902_0_0_1"/>
<sequence length="660" mass="76532">MSNQPFQVYLRIKPLLENWQKLQAYQFSTETLIEDLNDNRIVIRKDGKSGKSFVFDKIFSGVQNNEDIFDQSLRHNLDHFVEGYNTTILAYGITGSGKTHTIFGNEKDEGLSFKCINYLVNRMKYMSPDANVQMEMSFIEVYNETIRDLMSDQPKPLMIMQDNQKGSYIQGLQAIKINSINDVLFWINIANQNRSLAQTIYNVYSSRSHALIQFNLSYCFEGQTITPKLFIVDLAGSERVYQDQKSKNQQEGSNINRSLLALSNCLTILSDKSKKNQYIPYRNSKLTRLLQDSLGGNTRTIMISCIQQNKCQYDEILNTLQYSSRATQIKKQIQKSLHQQISEEKILILPNISDSEMSTKQLYLTKIYNDIYSNIEEYHEINNSLIEIQNNILQNQYQIEEIYSMSLQNNSNSINDDQMYHNLMIAQKQNQEIEQQLQNALKVNLKQKQLQKSLLLQITEEQQQYIDYWKVKYEESQKEILNLKQVLQSKNDDIQSKDSQIQQQQLLLDQIKSKNPSLYTTNNDSDCSYPSSFASSTSTSQIKKKSSLTHLNTQNTLSQQSQLFDMIDRPRFSNLSHIKQILASRERSPVNSIFRQSPIRSPLRKKPSIRNITSISKVEQSEISQISSIKKSRLINDPQITTINLYGSQYINIIDKENIS</sequence>
<gene>
    <name evidence="3" type="ORF">GSPATT00028731001</name>
</gene>
<dbReference type="InterPro" id="IPR036961">
    <property type="entry name" value="Kinesin_motor_dom_sf"/>
</dbReference>
<dbReference type="InterPro" id="IPR027417">
    <property type="entry name" value="P-loop_NTPase"/>
</dbReference>
<dbReference type="GO" id="GO:0005737">
    <property type="term" value="C:cytoplasm"/>
    <property type="evidence" value="ECO:0000318"/>
    <property type="project" value="GO_Central"/>
</dbReference>
<dbReference type="Proteomes" id="UP000000600">
    <property type="component" value="Unassembled WGS sequence"/>
</dbReference>
<dbReference type="GO" id="GO:0061673">
    <property type="term" value="C:mitotic spindle astral microtubule"/>
    <property type="evidence" value="ECO:0000318"/>
    <property type="project" value="GO_Central"/>
</dbReference>
<dbReference type="FunFam" id="3.40.850.10:FF:000112">
    <property type="entry name" value="Kinesin-8, putative"/>
    <property type="match status" value="1"/>
</dbReference>
<dbReference type="SUPFAM" id="SSF52540">
    <property type="entry name" value="P-loop containing nucleoside triphosphate hydrolases"/>
    <property type="match status" value="1"/>
</dbReference>
<dbReference type="GO" id="GO:0000070">
    <property type="term" value="P:mitotic sister chromatid segregation"/>
    <property type="evidence" value="ECO:0000318"/>
    <property type="project" value="GO_Central"/>
</dbReference>
<comment type="similarity">
    <text evidence="1">Belongs to the TRAFAC class myosin-kinesin ATPase superfamily. Kinesin family.</text>
</comment>
<reference evidence="3 4" key="1">
    <citation type="journal article" date="2006" name="Nature">
        <title>Global trends of whole-genome duplications revealed by the ciliate Paramecium tetraurelia.</title>
        <authorList>
            <consortium name="Genoscope"/>
            <person name="Aury J.-M."/>
            <person name="Jaillon O."/>
            <person name="Duret L."/>
            <person name="Noel B."/>
            <person name="Jubin C."/>
            <person name="Porcel B.M."/>
            <person name="Segurens B."/>
            <person name="Daubin V."/>
            <person name="Anthouard V."/>
            <person name="Aiach N."/>
            <person name="Arnaiz O."/>
            <person name="Billaut A."/>
            <person name="Beisson J."/>
            <person name="Blanc I."/>
            <person name="Bouhouche K."/>
            <person name="Camara F."/>
            <person name="Duharcourt S."/>
            <person name="Guigo R."/>
            <person name="Gogendeau D."/>
            <person name="Katinka M."/>
            <person name="Keller A.-M."/>
            <person name="Kissmehl R."/>
            <person name="Klotz C."/>
            <person name="Koll F."/>
            <person name="Le Moue A."/>
            <person name="Lepere C."/>
            <person name="Malinsky S."/>
            <person name="Nowacki M."/>
            <person name="Nowak J.K."/>
            <person name="Plattner H."/>
            <person name="Poulain J."/>
            <person name="Ruiz F."/>
            <person name="Serrano V."/>
            <person name="Zagulski M."/>
            <person name="Dessen P."/>
            <person name="Betermier M."/>
            <person name="Weissenbach J."/>
            <person name="Scarpelli C."/>
            <person name="Schachter V."/>
            <person name="Sperling L."/>
            <person name="Meyer E."/>
            <person name="Cohen J."/>
            <person name="Wincker P."/>
        </authorList>
    </citation>
    <scope>NUCLEOTIDE SEQUENCE [LARGE SCALE GENOMIC DNA]</scope>
    <source>
        <strain evidence="3 4">Stock d4-2</strain>
    </source>
</reference>
<dbReference type="eggNOG" id="KOG0242">
    <property type="taxonomic scope" value="Eukaryota"/>
</dbReference>
<keyword evidence="1" id="KW-0505">Motor protein</keyword>
<keyword evidence="4" id="KW-1185">Reference proteome</keyword>
<feature type="binding site" evidence="1">
    <location>
        <begin position="92"/>
        <end position="99"/>
    </location>
    <ligand>
        <name>ATP</name>
        <dbReference type="ChEBI" id="CHEBI:30616"/>
    </ligand>
</feature>
<dbReference type="GO" id="GO:0007019">
    <property type="term" value="P:microtubule depolymerization"/>
    <property type="evidence" value="ECO:0000318"/>
    <property type="project" value="GO_Central"/>
</dbReference>
<organism evidence="3 4">
    <name type="scientific">Paramecium tetraurelia</name>
    <dbReference type="NCBI Taxonomy" id="5888"/>
    <lineage>
        <taxon>Eukaryota</taxon>
        <taxon>Sar</taxon>
        <taxon>Alveolata</taxon>
        <taxon>Ciliophora</taxon>
        <taxon>Intramacronucleata</taxon>
        <taxon>Oligohymenophorea</taxon>
        <taxon>Peniculida</taxon>
        <taxon>Parameciidae</taxon>
        <taxon>Paramecium</taxon>
    </lineage>
</organism>
<dbReference type="OMA" id="PDANVQM"/>
<accession>A0BGM9</accession>
<dbReference type="Gene3D" id="3.40.850.10">
    <property type="entry name" value="Kinesin motor domain"/>
    <property type="match status" value="1"/>
</dbReference>
<protein>
    <recommendedName>
        <fullName evidence="2">Kinesin motor domain-containing protein</fullName>
    </recommendedName>
</protein>
<evidence type="ECO:0000256" key="1">
    <source>
        <dbReference type="PROSITE-ProRule" id="PRU00283"/>
    </source>
</evidence>
<feature type="domain" description="Kinesin motor" evidence="2">
    <location>
        <begin position="5"/>
        <end position="329"/>
    </location>
</feature>
<dbReference type="OrthoDB" id="3176171at2759"/>
<dbReference type="STRING" id="5888.A0BGM9"/>
<dbReference type="GO" id="GO:0005524">
    <property type="term" value="F:ATP binding"/>
    <property type="evidence" value="ECO:0007669"/>
    <property type="project" value="UniProtKB-UniRule"/>
</dbReference>
<dbReference type="GO" id="GO:0016887">
    <property type="term" value="F:ATP hydrolysis activity"/>
    <property type="evidence" value="ECO:0000318"/>
    <property type="project" value="GO_Central"/>
</dbReference>
<dbReference type="EMBL" id="CT867993">
    <property type="protein sequence ID" value="CAK57696.1"/>
    <property type="molecule type" value="Genomic_DNA"/>
</dbReference>
<proteinExistence type="inferred from homology"/>
<evidence type="ECO:0000313" key="4">
    <source>
        <dbReference type="Proteomes" id="UP000000600"/>
    </source>
</evidence>
<dbReference type="InterPro" id="IPR027640">
    <property type="entry name" value="Kinesin-like_fam"/>
</dbReference>
<dbReference type="GO" id="GO:0008574">
    <property type="term" value="F:plus-end-directed microtubule motor activity"/>
    <property type="evidence" value="ECO:0000318"/>
    <property type="project" value="GO_Central"/>
</dbReference>
<keyword evidence="1" id="KW-0067">ATP-binding</keyword>
<dbReference type="PRINTS" id="PR00380">
    <property type="entry name" value="KINESINHEAVY"/>
</dbReference>
<dbReference type="InterPro" id="IPR001752">
    <property type="entry name" value="Kinesin_motor_dom"/>
</dbReference>
<dbReference type="GO" id="GO:0005871">
    <property type="term" value="C:kinesin complex"/>
    <property type="evidence" value="ECO:0000318"/>
    <property type="project" value="GO_Central"/>
</dbReference>
<dbReference type="GeneID" id="5010878"/>
<dbReference type="InParanoid" id="A0BGM9"/>
<dbReference type="GO" id="GO:0007018">
    <property type="term" value="P:microtubule-based movement"/>
    <property type="evidence" value="ECO:0000318"/>
    <property type="project" value="GO_Central"/>
</dbReference>
<dbReference type="KEGG" id="ptm:GSPATT00028731001"/>
<name>A0BGM9_PARTE</name>
<keyword evidence="1" id="KW-0547">Nucleotide-binding</keyword>
<dbReference type="Pfam" id="PF00225">
    <property type="entry name" value="Kinesin"/>
    <property type="match status" value="1"/>
</dbReference>